<reference evidence="5" key="1">
    <citation type="journal article" date="2019" name="Int. J. Syst. Evol. Microbiol.">
        <title>The Global Catalogue of Microorganisms (GCM) 10K type strain sequencing project: providing services to taxonomists for standard genome sequencing and annotation.</title>
        <authorList>
            <consortium name="The Broad Institute Genomics Platform"/>
            <consortium name="The Broad Institute Genome Sequencing Center for Infectious Disease"/>
            <person name="Wu L."/>
            <person name="Ma J."/>
        </authorList>
    </citation>
    <scope>NUCLEOTIDE SEQUENCE [LARGE SCALE GENOMIC DNA]</scope>
    <source>
        <strain evidence="5">CCUG 60742</strain>
    </source>
</reference>
<sequence length="104" mass="11753">MFLYHGVHAAERSTPEKQQLVYSAGVMFLSAEDPYDIAFRSFEPILTPTLPEEKVGVIADVVFPTGIDQRTDIGMPDRYDVYYGMADNRIGVARLDLPQSLEWL</sequence>
<comment type="similarity">
    <text evidence="3">Belongs to the glycosyl hydrolase 130 family.</text>
</comment>
<dbReference type="InterPro" id="IPR007184">
    <property type="entry name" value="Mannoside_phosphorylase"/>
</dbReference>
<evidence type="ECO:0000313" key="4">
    <source>
        <dbReference type="EMBL" id="MFD0764642.1"/>
    </source>
</evidence>
<dbReference type="EMBL" id="JBHTIA010000003">
    <property type="protein sequence ID" value="MFD0764642.1"/>
    <property type="molecule type" value="Genomic_DNA"/>
</dbReference>
<dbReference type="Proteomes" id="UP001597073">
    <property type="component" value="Unassembled WGS sequence"/>
</dbReference>
<organism evidence="4 5">
    <name type="scientific">Mucilaginibacter lutimaris</name>
    <dbReference type="NCBI Taxonomy" id="931629"/>
    <lineage>
        <taxon>Bacteria</taxon>
        <taxon>Pseudomonadati</taxon>
        <taxon>Bacteroidota</taxon>
        <taxon>Sphingobacteriia</taxon>
        <taxon>Sphingobacteriales</taxon>
        <taxon>Sphingobacteriaceae</taxon>
        <taxon>Mucilaginibacter</taxon>
    </lineage>
</organism>
<evidence type="ECO:0000256" key="1">
    <source>
        <dbReference type="ARBA" id="ARBA00022676"/>
    </source>
</evidence>
<dbReference type="InterPro" id="IPR023296">
    <property type="entry name" value="Glyco_hydro_beta-prop_sf"/>
</dbReference>
<dbReference type="Gene3D" id="2.115.10.20">
    <property type="entry name" value="Glycosyl hydrolase domain, family 43"/>
    <property type="match status" value="1"/>
</dbReference>
<evidence type="ECO:0000313" key="5">
    <source>
        <dbReference type="Proteomes" id="UP001597073"/>
    </source>
</evidence>
<dbReference type="Pfam" id="PF04041">
    <property type="entry name" value="Glyco_hydro_130"/>
    <property type="match status" value="1"/>
</dbReference>
<dbReference type="RefSeq" id="WP_377140415.1">
    <property type="nucleotide sequence ID" value="NZ_JBHTIA010000003.1"/>
</dbReference>
<dbReference type="SUPFAM" id="SSF75005">
    <property type="entry name" value="Arabinanase/levansucrase/invertase"/>
    <property type="match status" value="1"/>
</dbReference>
<evidence type="ECO:0000256" key="2">
    <source>
        <dbReference type="ARBA" id="ARBA00022679"/>
    </source>
</evidence>
<keyword evidence="2" id="KW-0808">Transferase</keyword>
<evidence type="ECO:0000256" key="3">
    <source>
        <dbReference type="ARBA" id="ARBA00024356"/>
    </source>
</evidence>
<comment type="caution">
    <text evidence="4">The sequence shown here is derived from an EMBL/GenBank/DDBJ whole genome shotgun (WGS) entry which is preliminary data.</text>
</comment>
<accession>A0ABW2ZEM3</accession>
<dbReference type="PANTHER" id="PTHR34106">
    <property type="entry name" value="GLYCOSIDASE"/>
    <property type="match status" value="1"/>
</dbReference>
<name>A0ABW2ZEM3_9SPHI</name>
<keyword evidence="1" id="KW-0328">Glycosyltransferase</keyword>
<dbReference type="PANTHER" id="PTHR34106:SF5">
    <property type="entry name" value="GLYCOSIDASE"/>
    <property type="match status" value="1"/>
</dbReference>
<protein>
    <submittedName>
        <fullName evidence="4">Uncharacterized protein</fullName>
    </submittedName>
</protein>
<gene>
    <name evidence="4" type="ORF">ACFQZI_07235</name>
</gene>
<proteinExistence type="inferred from homology"/>
<keyword evidence="5" id="KW-1185">Reference proteome</keyword>